<dbReference type="KEGG" id="tva:4758923"/>
<dbReference type="InParanoid" id="A2F1V2"/>
<gene>
    <name evidence="1" type="ORF">TVAG_442080</name>
</gene>
<reference evidence="1" key="2">
    <citation type="journal article" date="2007" name="Science">
        <title>Draft genome sequence of the sexually transmitted pathogen Trichomonas vaginalis.</title>
        <authorList>
            <person name="Carlton J.M."/>
            <person name="Hirt R.P."/>
            <person name="Silva J.C."/>
            <person name="Delcher A.L."/>
            <person name="Schatz M."/>
            <person name="Zhao Q."/>
            <person name="Wortman J.R."/>
            <person name="Bidwell S.L."/>
            <person name="Alsmark U.C.M."/>
            <person name="Besteiro S."/>
            <person name="Sicheritz-Ponten T."/>
            <person name="Noel C.J."/>
            <person name="Dacks J.B."/>
            <person name="Foster P.G."/>
            <person name="Simillion C."/>
            <person name="Van de Peer Y."/>
            <person name="Miranda-Saavedra D."/>
            <person name="Barton G.J."/>
            <person name="Westrop G.D."/>
            <person name="Mueller S."/>
            <person name="Dessi D."/>
            <person name="Fiori P.L."/>
            <person name="Ren Q."/>
            <person name="Paulsen I."/>
            <person name="Zhang H."/>
            <person name="Bastida-Corcuera F.D."/>
            <person name="Simoes-Barbosa A."/>
            <person name="Brown M.T."/>
            <person name="Hayes R.D."/>
            <person name="Mukherjee M."/>
            <person name="Okumura C.Y."/>
            <person name="Schneider R."/>
            <person name="Smith A.J."/>
            <person name="Vanacova S."/>
            <person name="Villalvazo M."/>
            <person name="Haas B.J."/>
            <person name="Pertea M."/>
            <person name="Feldblyum T.V."/>
            <person name="Utterback T.R."/>
            <person name="Shu C.L."/>
            <person name="Osoegawa K."/>
            <person name="de Jong P.J."/>
            <person name="Hrdy I."/>
            <person name="Horvathova L."/>
            <person name="Zubacova Z."/>
            <person name="Dolezal P."/>
            <person name="Malik S.B."/>
            <person name="Logsdon J.M. Jr."/>
            <person name="Henze K."/>
            <person name="Gupta A."/>
            <person name="Wang C.C."/>
            <person name="Dunne R.L."/>
            <person name="Upcroft J.A."/>
            <person name="Upcroft P."/>
            <person name="White O."/>
            <person name="Salzberg S.L."/>
            <person name="Tang P."/>
            <person name="Chiu C.-H."/>
            <person name="Lee Y.-S."/>
            <person name="Embley T.M."/>
            <person name="Coombs G.H."/>
            <person name="Mottram J.C."/>
            <person name="Tachezy J."/>
            <person name="Fraser-Liggett C.M."/>
            <person name="Johnson P.J."/>
        </authorList>
    </citation>
    <scope>NUCLEOTIDE SEQUENCE [LARGE SCALE GENOMIC DNA]</scope>
    <source>
        <strain evidence="1">G3</strain>
    </source>
</reference>
<sequence length="159" mass="17936">MMNKQHKLYIQIRSIEMGTYAATYKAELVLCVGNPMYFRDYPYKFKASQKHDINHTWTFNIVHEGTGNFLIVLYKHHLLGNKEIGQIQFSLAGFPPNTVVTQKFVMQSANPNAFPAVVEADIHVCENGAPAFHAPPAKLQEGGIVQTRFVLDTPEVKIC</sequence>
<dbReference type="EMBL" id="DS113578">
    <property type="protein sequence ID" value="EAY01097.1"/>
    <property type="molecule type" value="Genomic_DNA"/>
</dbReference>
<organism evidence="1 2">
    <name type="scientific">Trichomonas vaginalis (strain ATCC PRA-98 / G3)</name>
    <dbReference type="NCBI Taxonomy" id="412133"/>
    <lineage>
        <taxon>Eukaryota</taxon>
        <taxon>Metamonada</taxon>
        <taxon>Parabasalia</taxon>
        <taxon>Trichomonadida</taxon>
        <taxon>Trichomonadidae</taxon>
        <taxon>Trichomonas</taxon>
    </lineage>
</organism>
<dbReference type="Proteomes" id="UP000001542">
    <property type="component" value="Unassembled WGS sequence"/>
</dbReference>
<dbReference type="VEuPathDB" id="TrichDB:TVAGG3_0505800"/>
<dbReference type="RefSeq" id="XP_001313949.1">
    <property type="nucleotide sequence ID" value="XM_001313944.1"/>
</dbReference>
<name>A2F1V2_TRIV3</name>
<evidence type="ECO:0000313" key="2">
    <source>
        <dbReference type="Proteomes" id="UP000001542"/>
    </source>
</evidence>
<dbReference type="VEuPathDB" id="TrichDB:TVAG_442080"/>
<dbReference type="AlphaFoldDB" id="A2F1V2"/>
<reference evidence="1" key="1">
    <citation type="submission" date="2006-10" db="EMBL/GenBank/DDBJ databases">
        <authorList>
            <person name="Amadeo P."/>
            <person name="Zhao Q."/>
            <person name="Wortman J."/>
            <person name="Fraser-Liggett C."/>
            <person name="Carlton J."/>
        </authorList>
    </citation>
    <scope>NUCLEOTIDE SEQUENCE</scope>
    <source>
        <strain evidence="1">G3</strain>
    </source>
</reference>
<evidence type="ECO:0000313" key="1">
    <source>
        <dbReference type="EMBL" id="EAY01097.1"/>
    </source>
</evidence>
<dbReference type="OrthoDB" id="10659202at2759"/>
<protein>
    <submittedName>
        <fullName evidence="1">Uncharacterized protein</fullName>
    </submittedName>
</protein>
<accession>A2F1V2</accession>
<keyword evidence="2" id="KW-1185">Reference proteome</keyword>
<proteinExistence type="predicted"/>